<dbReference type="NCBIfam" id="TIGR00104">
    <property type="entry name" value="tRNA_TsaA"/>
    <property type="match status" value="1"/>
</dbReference>
<evidence type="ECO:0000256" key="1">
    <source>
        <dbReference type="ARBA" id="ARBA00022691"/>
    </source>
</evidence>
<dbReference type="Pfam" id="PF18389">
    <property type="entry name" value="TrmO_C"/>
    <property type="match status" value="1"/>
</dbReference>
<dbReference type="InterPro" id="IPR040372">
    <property type="entry name" value="YaeB-like"/>
</dbReference>
<dbReference type="Pfam" id="PF01980">
    <property type="entry name" value="TrmO_N"/>
    <property type="match status" value="1"/>
</dbReference>
<dbReference type="InterPro" id="IPR023368">
    <property type="entry name" value="UPF0066_cons_site"/>
</dbReference>
<dbReference type="InterPro" id="IPR041369">
    <property type="entry name" value="TrmO_C"/>
</dbReference>
<feature type="domain" description="TsaA-like" evidence="3">
    <location>
        <begin position="5"/>
        <end position="146"/>
    </location>
</feature>
<dbReference type="PANTHER" id="PTHR12818">
    <property type="entry name" value="TRNA (ADENINE(37)-N6)-METHYLTRANSFERASE"/>
    <property type="match status" value="1"/>
</dbReference>
<accession>A0ABW9G847</accession>
<dbReference type="CDD" id="cd09281">
    <property type="entry name" value="UPF0066"/>
    <property type="match status" value="1"/>
</dbReference>
<protein>
    <submittedName>
        <fullName evidence="4">tRNA (N6-threonylcarbamoyladenosine(37)-N6)-methyltransferase TrmO</fullName>
    </submittedName>
</protein>
<name>A0ABW9G847_9GAMM</name>
<evidence type="ECO:0000256" key="2">
    <source>
        <dbReference type="ARBA" id="ARBA00033753"/>
    </source>
</evidence>
<keyword evidence="5" id="KW-1185">Reference proteome</keyword>
<evidence type="ECO:0000313" key="4">
    <source>
        <dbReference type="EMBL" id="MFM2485869.1"/>
    </source>
</evidence>
<gene>
    <name evidence="4" type="primary">tsaA</name>
    <name evidence="4" type="ORF">ABUE30_12520</name>
</gene>
<dbReference type="InterPro" id="IPR036414">
    <property type="entry name" value="YaeB_N_sf"/>
</dbReference>
<evidence type="ECO:0000313" key="5">
    <source>
        <dbReference type="Proteomes" id="UP001629953"/>
    </source>
</evidence>
<comment type="caution">
    <text evidence="4">The sequence shown here is derived from an EMBL/GenBank/DDBJ whole genome shotgun (WGS) entry which is preliminary data.</text>
</comment>
<dbReference type="EMBL" id="JBEQCT010000005">
    <property type="protein sequence ID" value="MFM2485869.1"/>
    <property type="molecule type" value="Genomic_DNA"/>
</dbReference>
<keyword evidence="1" id="KW-0949">S-adenosyl-L-methionine</keyword>
<dbReference type="PROSITE" id="PS51668">
    <property type="entry name" value="TSAA_2"/>
    <property type="match status" value="1"/>
</dbReference>
<evidence type="ECO:0000259" key="3">
    <source>
        <dbReference type="PROSITE" id="PS51668"/>
    </source>
</evidence>
<organism evidence="4 5">
    <name type="scientific">Celerinatantimonas yamalensis</name>
    <dbReference type="NCBI Taxonomy" id="559956"/>
    <lineage>
        <taxon>Bacteria</taxon>
        <taxon>Pseudomonadati</taxon>
        <taxon>Pseudomonadota</taxon>
        <taxon>Gammaproteobacteria</taxon>
        <taxon>Celerinatantimonadaceae</taxon>
        <taxon>Celerinatantimonas</taxon>
    </lineage>
</organism>
<dbReference type="InterPro" id="IPR023370">
    <property type="entry name" value="TrmO-like_N"/>
</dbReference>
<dbReference type="SUPFAM" id="SSF118196">
    <property type="entry name" value="YaeB-like"/>
    <property type="match status" value="1"/>
</dbReference>
<dbReference type="Gene3D" id="2.40.30.70">
    <property type="entry name" value="YaeB-like"/>
    <property type="match status" value="1"/>
</dbReference>
<dbReference type="PROSITE" id="PS01318">
    <property type="entry name" value="TSAA_1"/>
    <property type="match status" value="1"/>
</dbReference>
<dbReference type="PANTHER" id="PTHR12818:SF0">
    <property type="entry name" value="TRNA (ADENINE(37)-N6)-METHYLTRANSFERASE"/>
    <property type="match status" value="1"/>
</dbReference>
<sequence>MSHTIEPIGYIKSPYKEKFAVPRQPGLVKAARLQLMLVSPYDAREIVDGLESFSHVWLIFGFHQNIAAGWQNKVRPPRLGGNHKVGVFASRSTFRPNGLGLSVLELQRIDYNSGMPILHFNGGDLVDGTPVYDIKPYISYADAITDAQSGYASAAPGEQLAVLWSQSVRQQVSDEDAMLIEQVLAQDPRPSYRRAKADEHEYGVKLIHFNICFSVKDRQCHIHQITPL</sequence>
<comment type="similarity">
    <text evidence="2">Belongs to the tRNA methyltransferase O family.</text>
</comment>
<proteinExistence type="inferred from homology"/>
<dbReference type="InterPro" id="IPR036413">
    <property type="entry name" value="YaeB-like_sf"/>
</dbReference>
<dbReference type="RefSeq" id="WP_408624119.1">
    <property type="nucleotide sequence ID" value="NZ_JBEQCT010000005.1"/>
</dbReference>
<reference evidence="4 5" key="1">
    <citation type="journal article" date="2013" name="Int. J. Syst. Evol. Microbiol.">
        <title>Celerinatantimonas yamalensis sp. nov., a cold-adapted diazotrophic bacterium from a cold permafrost brine.</title>
        <authorList>
            <person name="Shcherbakova V."/>
            <person name="Chuvilskaya N."/>
            <person name="Rivkina E."/>
            <person name="Demidov N."/>
            <person name="Uchaeva V."/>
            <person name="Suetin S."/>
            <person name="Suzina N."/>
            <person name="Gilichinsky D."/>
        </authorList>
    </citation>
    <scope>NUCLEOTIDE SEQUENCE [LARGE SCALE GENOMIC DNA]</scope>
    <source>
        <strain evidence="4 5">C7</strain>
    </source>
</reference>
<dbReference type="Gene3D" id="3.30.2310.10">
    <property type="entry name" value="YaeB-like"/>
    <property type="match status" value="1"/>
</dbReference>
<dbReference type="Proteomes" id="UP001629953">
    <property type="component" value="Unassembled WGS sequence"/>
</dbReference>